<dbReference type="AlphaFoldDB" id="A0A9J5ZQW3"/>
<accession>A0A9J5ZQW3</accession>
<reference evidence="1 2" key="1">
    <citation type="submission" date="2020-09" db="EMBL/GenBank/DDBJ databases">
        <title>De no assembly of potato wild relative species, Solanum commersonii.</title>
        <authorList>
            <person name="Cho K."/>
        </authorList>
    </citation>
    <scope>NUCLEOTIDE SEQUENCE [LARGE SCALE GENOMIC DNA]</scope>
    <source>
        <strain evidence="1">LZ3.2</strain>
        <tissue evidence="1">Leaf</tissue>
    </source>
</reference>
<keyword evidence="2" id="KW-1185">Reference proteome</keyword>
<dbReference type="Proteomes" id="UP000824120">
    <property type="component" value="Chromosome 3"/>
</dbReference>
<organism evidence="1 2">
    <name type="scientific">Solanum commersonii</name>
    <name type="common">Commerson's wild potato</name>
    <name type="synonym">Commerson's nightshade</name>
    <dbReference type="NCBI Taxonomy" id="4109"/>
    <lineage>
        <taxon>Eukaryota</taxon>
        <taxon>Viridiplantae</taxon>
        <taxon>Streptophyta</taxon>
        <taxon>Embryophyta</taxon>
        <taxon>Tracheophyta</taxon>
        <taxon>Spermatophyta</taxon>
        <taxon>Magnoliopsida</taxon>
        <taxon>eudicotyledons</taxon>
        <taxon>Gunneridae</taxon>
        <taxon>Pentapetalae</taxon>
        <taxon>asterids</taxon>
        <taxon>lamiids</taxon>
        <taxon>Solanales</taxon>
        <taxon>Solanaceae</taxon>
        <taxon>Solanoideae</taxon>
        <taxon>Solaneae</taxon>
        <taxon>Solanum</taxon>
    </lineage>
</organism>
<evidence type="ECO:0000313" key="2">
    <source>
        <dbReference type="Proteomes" id="UP000824120"/>
    </source>
</evidence>
<comment type="caution">
    <text evidence="1">The sequence shown here is derived from an EMBL/GenBank/DDBJ whole genome shotgun (WGS) entry which is preliminary data.</text>
</comment>
<sequence>MTWREPKCGHTSVLYDNWTKWVHCTMPFPHIRLKIKFSRICLEIIEECDKPWWMFSSPRKFIVSTAWEDVRQKEC</sequence>
<protein>
    <submittedName>
        <fullName evidence="1">Uncharacterized protein</fullName>
    </submittedName>
</protein>
<proteinExistence type="predicted"/>
<gene>
    <name evidence="1" type="ORF">H5410_014429</name>
</gene>
<name>A0A9J5ZQW3_SOLCO</name>
<dbReference type="EMBL" id="JACXVP010000003">
    <property type="protein sequence ID" value="KAG5614605.1"/>
    <property type="molecule type" value="Genomic_DNA"/>
</dbReference>
<evidence type="ECO:0000313" key="1">
    <source>
        <dbReference type="EMBL" id="KAG5614605.1"/>
    </source>
</evidence>